<organism evidence="1">
    <name type="scientific">marine sediment metagenome</name>
    <dbReference type="NCBI Taxonomy" id="412755"/>
    <lineage>
        <taxon>unclassified sequences</taxon>
        <taxon>metagenomes</taxon>
        <taxon>ecological metagenomes</taxon>
    </lineage>
</organism>
<accession>X1FZC6</accession>
<proteinExistence type="predicted"/>
<protein>
    <recommendedName>
        <fullName evidence="2">Phospholipid/glycerol acyltransferase domain-containing protein</fullName>
    </recommendedName>
</protein>
<gene>
    <name evidence="1" type="ORF">S03H2_35734</name>
</gene>
<evidence type="ECO:0008006" key="2">
    <source>
        <dbReference type="Google" id="ProtNLM"/>
    </source>
</evidence>
<dbReference type="SUPFAM" id="SSF69593">
    <property type="entry name" value="Glycerol-3-phosphate (1)-acyltransferase"/>
    <property type="match status" value="1"/>
</dbReference>
<evidence type="ECO:0000313" key="1">
    <source>
        <dbReference type="EMBL" id="GAH50362.1"/>
    </source>
</evidence>
<dbReference type="AlphaFoldDB" id="X1FZC6"/>
<dbReference type="EMBL" id="BARU01021879">
    <property type="protein sequence ID" value="GAH50362.1"/>
    <property type="molecule type" value="Genomic_DNA"/>
</dbReference>
<sequence length="129" mass="14697">MKACLLMTRAVKKYDIGITPDGPKGPRYHFSGGPITVAKFSGRPILPVGIGAEFAKYFSSWDRFMLPLPTSRVTIIFGKEYYINKNVENNTARDYLKQELDELNRVAEASFRSRGVYLRFPAKNLVVFR</sequence>
<comment type="caution">
    <text evidence="1">The sequence shown here is derived from an EMBL/GenBank/DDBJ whole genome shotgun (WGS) entry which is preliminary data.</text>
</comment>
<name>X1FZC6_9ZZZZ</name>
<reference evidence="1" key="1">
    <citation type="journal article" date="2014" name="Front. Microbiol.">
        <title>High frequency of phylogenetically diverse reductive dehalogenase-homologous genes in deep subseafloor sedimentary metagenomes.</title>
        <authorList>
            <person name="Kawai M."/>
            <person name="Futagami T."/>
            <person name="Toyoda A."/>
            <person name="Takaki Y."/>
            <person name="Nishi S."/>
            <person name="Hori S."/>
            <person name="Arai W."/>
            <person name="Tsubouchi T."/>
            <person name="Morono Y."/>
            <person name="Uchiyama I."/>
            <person name="Ito T."/>
            <person name="Fujiyama A."/>
            <person name="Inagaki F."/>
            <person name="Takami H."/>
        </authorList>
    </citation>
    <scope>NUCLEOTIDE SEQUENCE</scope>
    <source>
        <strain evidence="1">Expedition CK06-06</strain>
    </source>
</reference>